<dbReference type="Proteomes" id="UP001476282">
    <property type="component" value="Unassembled WGS sequence"/>
</dbReference>
<protein>
    <submittedName>
        <fullName evidence="1">Uncharacterized protein</fullName>
    </submittedName>
</protein>
<evidence type="ECO:0000313" key="2">
    <source>
        <dbReference type="Proteomes" id="UP001476282"/>
    </source>
</evidence>
<dbReference type="SUPFAM" id="SSF103647">
    <property type="entry name" value="TSP type-3 repeat"/>
    <property type="match status" value="1"/>
</dbReference>
<gene>
    <name evidence="1" type="ORF">Hsar01_01177</name>
</gene>
<keyword evidence="2" id="KW-1185">Reference proteome</keyword>
<name>A0ABP9UKN6_9BACT</name>
<evidence type="ECO:0000313" key="1">
    <source>
        <dbReference type="EMBL" id="GAA5481962.1"/>
    </source>
</evidence>
<dbReference type="EMBL" id="BAABRI010000005">
    <property type="protein sequence ID" value="GAA5481962.1"/>
    <property type="molecule type" value="Genomic_DNA"/>
</dbReference>
<sequence>MVRDESGNRLRVEGASVVFFKSGNEFLRQPIQAGDELDRNYQIRLRMDMLRSGTRTYNALANSTGTSFTLGVVLHDVVHYPIEMTASPHAVGGPGERVRLDLTLGIDSDGDGIPDAWEQSQLYAGGFLPDENGWDLSLIGRNGDFDHDGVSNWDEYIAGTYATDPTDYLTLQITARFPHSVRLGFYGIHGKTYSLEVSSDLQTWLPADLYLSNPADPHEGPDDPNTSARAALDYETDDFNPSHPPLPQNGWSADLTGVIQLYTLAETSQNTYYRLKVR</sequence>
<comment type="caution">
    <text evidence="1">The sequence shown here is derived from an EMBL/GenBank/DDBJ whole genome shotgun (WGS) entry which is preliminary data.</text>
</comment>
<proteinExistence type="predicted"/>
<dbReference type="InterPro" id="IPR028974">
    <property type="entry name" value="TSP_type-3_rpt"/>
</dbReference>
<reference evidence="1 2" key="1">
    <citation type="submission" date="2024-02" db="EMBL/GenBank/DDBJ databases">
        <title>Haloferula sargassicola NBRC 104335.</title>
        <authorList>
            <person name="Ichikawa N."/>
            <person name="Katano-Makiyama Y."/>
            <person name="Hidaka K."/>
        </authorList>
    </citation>
    <scope>NUCLEOTIDE SEQUENCE [LARGE SCALE GENOMIC DNA]</scope>
    <source>
        <strain evidence="1 2">NBRC 104335</strain>
    </source>
</reference>
<organism evidence="1 2">
    <name type="scientific">Haloferula sargassicola</name>
    <dbReference type="NCBI Taxonomy" id="490096"/>
    <lineage>
        <taxon>Bacteria</taxon>
        <taxon>Pseudomonadati</taxon>
        <taxon>Verrucomicrobiota</taxon>
        <taxon>Verrucomicrobiia</taxon>
        <taxon>Verrucomicrobiales</taxon>
        <taxon>Verrucomicrobiaceae</taxon>
        <taxon>Haloferula</taxon>
    </lineage>
</organism>
<accession>A0ABP9UKN6</accession>